<keyword evidence="2" id="KW-1185">Reference proteome</keyword>
<comment type="caution">
    <text evidence="1">The sequence shown here is derived from an EMBL/GenBank/DDBJ whole genome shotgun (WGS) entry which is preliminary data.</text>
</comment>
<sequence>MISNRNANYEALRTELFGLIEESDTRGMSAHWDLIRRDGYPVASAVVHNAQRCTVLAHTARRVAADERDAQLVRAAERIAEIAEELNRIV</sequence>
<evidence type="ECO:0008006" key="3">
    <source>
        <dbReference type="Google" id="ProtNLM"/>
    </source>
</evidence>
<gene>
    <name evidence="1" type="ORF">IU459_32960</name>
</gene>
<reference evidence="1 2" key="1">
    <citation type="submission" date="2020-10" db="EMBL/GenBank/DDBJ databases">
        <title>Identification of Nocardia species via Next-generation sequencing and recognition of intraspecies genetic diversity.</title>
        <authorList>
            <person name="Li P."/>
            <person name="Li P."/>
            <person name="Lu B."/>
        </authorList>
    </citation>
    <scope>NUCLEOTIDE SEQUENCE [LARGE SCALE GENOMIC DNA]</scope>
    <source>
        <strain evidence="1 2">BJ06-0157</strain>
    </source>
</reference>
<proteinExistence type="predicted"/>
<organism evidence="1 2">
    <name type="scientific">Nocardia amamiensis</name>
    <dbReference type="NCBI Taxonomy" id="404578"/>
    <lineage>
        <taxon>Bacteria</taxon>
        <taxon>Bacillati</taxon>
        <taxon>Actinomycetota</taxon>
        <taxon>Actinomycetes</taxon>
        <taxon>Mycobacteriales</taxon>
        <taxon>Nocardiaceae</taxon>
        <taxon>Nocardia</taxon>
    </lineage>
</organism>
<dbReference type="EMBL" id="JADLQX010000040">
    <property type="protein sequence ID" value="MBF6302317.1"/>
    <property type="molecule type" value="Genomic_DNA"/>
</dbReference>
<accession>A0ABS0D0E3</accession>
<dbReference type="Proteomes" id="UP000702209">
    <property type="component" value="Unassembled WGS sequence"/>
</dbReference>
<evidence type="ECO:0000313" key="2">
    <source>
        <dbReference type="Proteomes" id="UP000702209"/>
    </source>
</evidence>
<dbReference type="RefSeq" id="WP_195133505.1">
    <property type="nucleotide sequence ID" value="NZ_JADLQX010000040.1"/>
</dbReference>
<protein>
    <recommendedName>
        <fullName evidence="3">IclR-ED domain-containing protein</fullName>
    </recommendedName>
</protein>
<name>A0ABS0D0E3_9NOCA</name>
<evidence type="ECO:0000313" key="1">
    <source>
        <dbReference type="EMBL" id="MBF6302317.1"/>
    </source>
</evidence>